<organism evidence="2 3">
    <name type="scientific">Parahaliea maris</name>
    <dbReference type="NCBI Taxonomy" id="2716870"/>
    <lineage>
        <taxon>Bacteria</taxon>
        <taxon>Pseudomonadati</taxon>
        <taxon>Pseudomonadota</taxon>
        <taxon>Gammaproteobacteria</taxon>
        <taxon>Cellvibrionales</taxon>
        <taxon>Halieaceae</taxon>
        <taxon>Parahaliea</taxon>
    </lineage>
</organism>
<evidence type="ECO:0000259" key="1">
    <source>
        <dbReference type="PROSITE" id="PS51186"/>
    </source>
</evidence>
<name>A0A5C8ZNV7_9GAMM</name>
<reference evidence="2 3" key="1">
    <citation type="submission" date="2019-08" db="EMBL/GenBank/DDBJ databases">
        <title>Parahaliea maris sp. nov., isolated from the surface seawater.</title>
        <authorList>
            <person name="Liu Y."/>
        </authorList>
    </citation>
    <scope>NUCLEOTIDE SEQUENCE [LARGE SCALE GENOMIC DNA]</scope>
    <source>
        <strain evidence="2 3">HSLHS9</strain>
    </source>
</reference>
<comment type="caution">
    <text evidence="2">The sequence shown here is derived from an EMBL/GenBank/DDBJ whole genome shotgun (WGS) entry which is preliminary data.</text>
</comment>
<dbReference type="InterPro" id="IPR052523">
    <property type="entry name" value="Trichothecene_AcTrans"/>
</dbReference>
<keyword evidence="2" id="KW-0808">Transferase</keyword>
<dbReference type="AlphaFoldDB" id="A0A5C8ZNV7"/>
<evidence type="ECO:0000313" key="3">
    <source>
        <dbReference type="Proteomes" id="UP000321039"/>
    </source>
</evidence>
<dbReference type="EMBL" id="VRZA01000011">
    <property type="protein sequence ID" value="TXS89269.1"/>
    <property type="molecule type" value="Genomic_DNA"/>
</dbReference>
<sequence length="211" mass="23243">MEGKVAHGLQAPVIECASPAQLDILVDTLSDAFAHDPILNWIFPDSSLYPHLFRVILTGSALPRGLVQLEQDGRGAALWLPPDTPFELAPGLPLLQLVLRSLWRMGPGPLLRLRQQAGLFARHKPAAPHFHLQFIGCRQRNQGQGVGAALLKAGLQACDNQGMPAYLECSNVRNLPLYERHGFETQADGVLPGGGPQVWFMWREARVDHTR</sequence>
<dbReference type="InterPro" id="IPR000182">
    <property type="entry name" value="GNAT_dom"/>
</dbReference>
<dbReference type="PANTHER" id="PTHR42791:SF1">
    <property type="entry name" value="N-ACETYLTRANSFERASE DOMAIN-CONTAINING PROTEIN"/>
    <property type="match status" value="1"/>
</dbReference>
<dbReference type="InterPro" id="IPR016181">
    <property type="entry name" value="Acyl_CoA_acyltransferase"/>
</dbReference>
<keyword evidence="3" id="KW-1185">Reference proteome</keyword>
<dbReference type="Gene3D" id="3.40.630.30">
    <property type="match status" value="1"/>
</dbReference>
<dbReference type="PANTHER" id="PTHR42791">
    <property type="entry name" value="GNAT FAMILY ACETYLTRANSFERASE"/>
    <property type="match status" value="1"/>
</dbReference>
<gene>
    <name evidence="2" type="ORF">FV139_20235</name>
</gene>
<dbReference type="RefSeq" id="WP_148070310.1">
    <property type="nucleotide sequence ID" value="NZ_VRZA01000011.1"/>
</dbReference>
<accession>A0A5C8ZNV7</accession>
<dbReference type="PROSITE" id="PS51186">
    <property type="entry name" value="GNAT"/>
    <property type="match status" value="1"/>
</dbReference>
<proteinExistence type="predicted"/>
<dbReference type="Pfam" id="PF00583">
    <property type="entry name" value="Acetyltransf_1"/>
    <property type="match status" value="1"/>
</dbReference>
<dbReference type="SUPFAM" id="SSF55729">
    <property type="entry name" value="Acyl-CoA N-acyltransferases (Nat)"/>
    <property type="match status" value="1"/>
</dbReference>
<dbReference type="GO" id="GO:0016747">
    <property type="term" value="F:acyltransferase activity, transferring groups other than amino-acyl groups"/>
    <property type="evidence" value="ECO:0007669"/>
    <property type="project" value="InterPro"/>
</dbReference>
<feature type="domain" description="N-acetyltransferase" evidence="1">
    <location>
        <begin position="12"/>
        <end position="206"/>
    </location>
</feature>
<protein>
    <submittedName>
        <fullName evidence="2">GNAT family N-acetyltransferase</fullName>
    </submittedName>
</protein>
<dbReference type="Proteomes" id="UP000321039">
    <property type="component" value="Unassembled WGS sequence"/>
</dbReference>
<evidence type="ECO:0000313" key="2">
    <source>
        <dbReference type="EMBL" id="TXS89269.1"/>
    </source>
</evidence>